<keyword evidence="8" id="KW-0677">Repeat</keyword>
<keyword evidence="7" id="KW-0430">Lectin</keyword>
<feature type="compositionally biased region" description="Low complexity" evidence="24">
    <location>
        <begin position="831"/>
        <end position="863"/>
    </location>
</feature>
<dbReference type="EMBL" id="CAWUFR010000265">
    <property type="protein sequence ID" value="CAK6974602.1"/>
    <property type="molecule type" value="Genomic_DNA"/>
</dbReference>
<dbReference type="GO" id="GO:0005615">
    <property type="term" value="C:extracellular space"/>
    <property type="evidence" value="ECO:0007669"/>
    <property type="project" value="TreeGrafter"/>
</dbReference>
<dbReference type="InterPro" id="IPR000742">
    <property type="entry name" value="EGF"/>
</dbReference>
<evidence type="ECO:0000256" key="20">
    <source>
        <dbReference type="ARBA" id="ARBA00044266"/>
    </source>
</evidence>
<evidence type="ECO:0000259" key="26">
    <source>
        <dbReference type="PROSITE" id="PS50041"/>
    </source>
</evidence>
<accession>A0AAV1PRH8</accession>
<keyword evidence="3" id="KW-0964">Secreted</keyword>
<dbReference type="Pfam" id="PF12661">
    <property type="entry name" value="hEGF"/>
    <property type="match status" value="1"/>
</dbReference>
<dbReference type="GO" id="GO:0016020">
    <property type="term" value="C:membrane"/>
    <property type="evidence" value="ECO:0007669"/>
    <property type="project" value="UniProtKB-ARBA"/>
</dbReference>
<dbReference type="CDD" id="cd03517">
    <property type="entry name" value="Link_domain_CSPGs_modules_1_3"/>
    <property type="match status" value="1"/>
</dbReference>
<dbReference type="InterPro" id="IPR001304">
    <property type="entry name" value="C-type_lectin-like"/>
</dbReference>
<dbReference type="InterPro" id="IPR016186">
    <property type="entry name" value="C-type_lectin-like/link_sf"/>
</dbReference>
<dbReference type="InterPro" id="IPR000538">
    <property type="entry name" value="Link_dom"/>
</dbReference>
<comment type="caution">
    <text evidence="29">The sequence shown here is derived from an EMBL/GenBank/DDBJ whole genome shotgun (WGS) entry which is preliminary data.</text>
</comment>
<evidence type="ECO:0000256" key="21">
    <source>
        <dbReference type="PROSITE-ProRule" id="PRU00076"/>
    </source>
</evidence>
<evidence type="ECO:0000256" key="3">
    <source>
        <dbReference type="ARBA" id="ARBA00022525"/>
    </source>
</evidence>
<evidence type="ECO:0000256" key="22">
    <source>
        <dbReference type="PROSITE-ProRule" id="PRU00302"/>
    </source>
</evidence>
<evidence type="ECO:0000259" key="25">
    <source>
        <dbReference type="PROSITE" id="PS50026"/>
    </source>
</evidence>
<feature type="domain" description="EGF-like" evidence="25">
    <location>
        <begin position="985"/>
        <end position="1021"/>
    </location>
</feature>
<dbReference type="Gene3D" id="3.10.100.10">
    <property type="entry name" value="Mannose-Binding Protein A, subunit A"/>
    <property type="match status" value="3"/>
</dbReference>
<evidence type="ECO:0000256" key="11">
    <source>
        <dbReference type="ARBA" id="ARBA00023157"/>
    </source>
</evidence>
<dbReference type="InterPro" id="IPR018097">
    <property type="entry name" value="EGF_Ca-bd_CS"/>
</dbReference>
<feature type="compositionally biased region" description="Acidic residues" evidence="24">
    <location>
        <begin position="689"/>
        <end position="702"/>
    </location>
</feature>
<keyword evidence="14" id="KW-0373">Hyaluronic acid</keyword>
<dbReference type="SUPFAM" id="SSF56436">
    <property type="entry name" value="C-type lectin-like"/>
    <property type="match status" value="3"/>
</dbReference>
<dbReference type="FunFam" id="3.10.100.10:FF:000002">
    <property type="entry name" value="Hyaluronan proteoglycan link protein 1"/>
    <property type="match status" value="1"/>
</dbReference>
<dbReference type="PANTHER" id="PTHR22804">
    <property type="entry name" value="AGGRECAN/VERSICAN PROTEOGLYCAN"/>
    <property type="match status" value="1"/>
</dbReference>
<dbReference type="CDD" id="cd00054">
    <property type="entry name" value="EGF_CA"/>
    <property type="match status" value="1"/>
</dbReference>
<dbReference type="CDD" id="cd00033">
    <property type="entry name" value="CCP"/>
    <property type="match status" value="1"/>
</dbReference>
<dbReference type="SMART" id="SM00032">
    <property type="entry name" value="CCP"/>
    <property type="match status" value="1"/>
</dbReference>
<dbReference type="SUPFAM" id="SSF57535">
    <property type="entry name" value="Complement control module/SCR domain"/>
    <property type="match status" value="1"/>
</dbReference>
<keyword evidence="30" id="KW-1185">Reference proteome</keyword>
<evidence type="ECO:0000313" key="29">
    <source>
        <dbReference type="EMBL" id="CAK6974602.1"/>
    </source>
</evidence>
<dbReference type="Proteomes" id="UP001314229">
    <property type="component" value="Unassembled WGS sequence"/>
</dbReference>
<evidence type="ECO:0000256" key="10">
    <source>
        <dbReference type="ARBA" id="ARBA00022974"/>
    </source>
</evidence>
<dbReference type="GO" id="GO:0007417">
    <property type="term" value="P:central nervous system development"/>
    <property type="evidence" value="ECO:0007669"/>
    <property type="project" value="TreeGrafter"/>
</dbReference>
<dbReference type="InterPro" id="IPR033987">
    <property type="entry name" value="CSPG_CTLD"/>
</dbReference>
<dbReference type="Gene3D" id="2.10.70.10">
    <property type="entry name" value="Complement Module, domain 1"/>
    <property type="match status" value="1"/>
</dbReference>
<dbReference type="Gene3D" id="2.10.25.10">
    <property type="entry name" value="Laminin"/>
    <property type="match status" value="2"/>
</dbReference>
<dbReference type="InterPro" id="IPR000436">
    <property type="entry name" value="Sushi_SCR_CCP_dom"/>
</dbReference>
<dbReference type="Pfam" id="PF00008">
    <property type="entry name" value="EGF"/>
    <property type="match status" value="1"/>
</dbReference>
<feature type="domain" description="Link" evidence="28">
    <location>
        <begin position="105"/>
        <end position="202"/>
    </location>
</feature>
<dbReference type="SMART" id="SM00445">
    <property type="entry name" value="LINK"/>
    <property type="match status" value="2"/>
</dbReference>
<evidence type="ECO:0000256" key="13">
    <source>
        <dbReference type="ARBA" id="ARBA00023273"/>
    </source>
</evidence>
<protein>
    <recommendedName>
        <fullName evidence="17">Versican core protein</fullName>
    </recommendedName>
    <alternativeName>
        <fullName evidence="18">Chondroitin sulfate proteoglycan core protein 2</fullName>
    </alternativeName>
    <alternativeName>
        <fullName evidence="19">Large fibroblast proteoglycan</fullName>
    </alternativeName>
    <alternativeName>
        <fullName evidence="20">PG-M</fullName>
    </alternativeName>
</protein>
<feature type="domain" description="Sushi" evidence="27">
    <location>
        <begin position="1152"/>
        <end position="1212"/>
    </location>
</feature>
<evidence type="ECO:0000256" key="19">
    <source>
        <dbReference type="ARBA" id="ARBA00044263"/>
    </source>
</evidence>
<evidence type="ECO:0000256" key="5">
    <source>
        <dbReference type="ARBA" id="ARBA00022536"/>
    </source>
</evidence>
<feature type="region of interest" description="Disordered" evidence="24">
    <location>
        <begin position="667"/>
        <end position="742"/>
    </location>
</feature>
<dbReference type="FunFam" id="3.10.100.10:FF:000003">
    <property type="entry name" value="Versican core protein"/>
    <property type="match status" value="1"/>
</dbReference>
<dbReference type="GO" id="GO:0001750">
    <property type="term" value="C:photoreceptor outer segment"/>
    <property type="evidence" value="ECO:0007669"/>
    <property type="project" value="UniProtKB-SubCell"/>
</dbReference>
<name>A0AAV1PRH8_SCOSC</name>
<dbReference type="InterPro" id="IPR001881">
    <property type="entry name" value="EGF-like_Ca-bd_dom"/>
</dbReference>
<dbReference type="PROSITE" id="PS00010">
    <property type="entry name" value="ASX_HYDROXYL"/>
    <property type="match status" value="1"/>
</dbReference>
<sequence length="1288" mass="141045">MCSGVVFHYRSSTSRYTMNFPEAVQACQAAGAFIATPEQLTAAFEDGFDQCDAGWLADQSVRYPIALPRPGCFGDLLKKPGVRTYGIRDPIEKYDVFCFVDKLHGEVFYPSISDKLTLQEAREECEKHDSVLASPGQLFAAWRAGLNRCDYGWLSDGSARYPITVPRPQCGGGLLGVRTLYKFENQTGFPDPKERHGLFCFKAAPEPTTTSPPMTTAAYNPDSTANTLSHPEGAEIQTRKSEPVAYSPTASPDPHTTTPMFDNYEAKDINKVESIPFINAFPLPPLPTSGSKPQRLDIGEEEGGSSRGEISGSGEGGSSDDSSSGAEMGAVTLTQTTLRPSSLLETTTGSELGAGTPKQTTLRPSSLLETTTGSELGAGTPKQTTLKAVVTPAPGHPAVSAETGLQPPAVVFKEDVTPGTTTPNVDLSLAVPGDGDVSAKPPFHLIIVNVHAKNHSVESILDILNQPVSGIDGPLFNFPQITDLSHLSTEDTYSLEASPINLPPTISFVNGKHEVTLEPKLLPEEVRGDQFETATPVQVEDVEKEEETIEESETSFDYSVIEIHPEETPTEESHDTITPPADTYPDIVRAQTHDGQTATRTTTTIPYTSPESSPASTTTSGPVSPGVSKPVADEEPEGSAIASEDVSPTTAEGYEVGVMTDETEIWETEPPTFIPDTKLQETTTQTQAEDFEGSASGEDEASGQDVYPPEMPRLTSTLPPIYSTVHPQESQTSMGEGHSEAPMISPVDTITEAGSGAEQLSGEGEVSEEQDSLVTVLPAVAAVTSGNQTTLTTEFKDLTSEHSSTVKPSTHPFYASTDDKKHPALTTKPATTIPDDQTTQPTESNRSQTEQTTTSSTQHVSRQGFSTTSPLYTFDHSMQSVPQWALVPDPAATPLPEEDFTDYDEVIAPHLVESQPPTPNKTLTTERPLTGTDPSYSVVASTVNIRDLLPCTTSICLNGGSCYKKGAENICVCAPGFTGFHCETDVDECQSNPCLNGATCLDGVNSFTCLCLPSYSGELCEQDTEVCGFGWQKFQSHCYKYFTHRRTWDAAERECRLHGAHLASILSEEEQLFINRLGSDYQWIGLNDKMFERDFRWTDGKALQYDHWRPNQPDSFFQSGEDCVVMIWHENGQWNDVPCNYHLTFTCKKGTVSCGQPPVVKDARVFGAMLPRYEISSLVRYHCKQGYIQRHAPTIRCRANGQWDAPKVTCMSPATFHKSFSSRRRSSQYQNGQQLQHRHYNQHRHSWTNQKHNQQQQEQQQSYDALKQLLREKRQHGVRTHNQDQMRH</sequence>
<dbReference type="InterPro" id="IPR016187">
    <property type="entry name" value="CTDL_fold"/>
</dbReference>
<feature type="compositionally biased region" description="Polar residues" evidence="24">
    <location>
        <begin position="725"/>
        <end position="734"/>
    </location>
</feature>
<feature type="disulfide bond" evidence="22">
    <location>
        <begin position="1154"/>
        <end position="1197"/>
    </location>
</feature>
<dbReference type="PROSITE" id="PS50923">
    <property type="entry name" value="SUSHI"/>
    <property type="match status" value="1"/>
</dbReference>
<keyword evidence="5 21" id="KW-0245">EGF-like domain</keyword>
<keyword evidence="4" id="KW-0272">Extracellular matrix</keyword>
<dbReference type="PROSITE" id="PS00022">
    <property type="entry name" value="EGF_1"/>
    <property type="match status" value="2"/>
</dbReference>
<feature type="region of interest" description="Disordered" evidence="24">
    <location>
        <begin position="794"/>
        <end position="868"/>
    </location>
</feature>
<keyword evidence="15" id="KW-0393">Immunoglobulin domain</keyword>
<evidence type="ECO:0000256" key="7">
    <source>
        <dbReference type="ARBA" id="ARBA00022734"/>
    </source>
</evidence>
<dbReference type="Pfam" id="PF00059">
    <property type="entry name" value="Lectin_C"/>
    <property type="match status" value="1"/>
</dbReference>
<feature type="domain" description="Link" evidence="28">
    <location>
        <begin position="5"/>
        <end position="100"/>
    </location>
</feature>
<dbReference type="CDD" id="cd00053">
    <property type="entry name" value="EGF"/>
    <property type="match status" value="1"/>
</dbReference>
<dbReference type="CDD" id="cd03520">
    <property type="entry name" value="Link_domain_CSPGs_modules_2_4"/>
    <property type="match status" value="1"/>
</dbReference>
<feature type="domain" description="C-type lectin" evidence="26">
    <location>
        <begin position="1034"/>
        <end position="1148"/>
    </location>
</feature>
<keyword evidence="6" id="KW-0732">Signal</keyword>
<feature type="region of interest" description="Disordered" evidence="24">
    <location>
        <begin position="590"/>
        <end position="650"/>
    </location>
</feature>
<keyword evidence="9" id="KW-0106">Calcium</keyword>
<evidence type="ECO:0000256" key="23">
    <source>
        <dbReference type="PROSITE-ProRule" id="PRU00323"/>
    </source>
</evidence>
<feature type="compositionally biased region" description="Low complexity" evidence="24">
    <location>
        <begin position="205"/>
        <end position="218"/>
    </location>
</feature>
<keyword evidence="11 21" id="KW-1015">Disulfide bond</keyword>
<dbReference type="PROSITE" id="PS01241">
    <property type="entry name" value="LINK_1"/>
    <property type="match status" value="1"/>
</dbReference>
<feature type="region of interest" description="Disordered" evidence="24">
    <location>
        <begin position="282"/>
        <end position="366"/>
    </location>
</feature>
<dbReference type="GO" id="GO:0033165">
    <property type="term" value="C:interphotoreceptor matrix"/>
    <property type="evidence" value="ECO:0007669"/>
    <property type="project" value="UniProtKB-SubCell"/>
</dbReference>
<dbReference type="Pfam" id="PF00193">
    <property type="entry name" value="Xlink"/>
    <property type="match status" value="2"/>
</dbReference>
<feature type="disulfide bond" evidence="22">
    <location>
        <begin position="1183"/>
        <end position="1210"/>
    </location>
</feature>
<dbReference type="InterPro" id="IPR000152">
    <property type="entry name" value="EGF-type_Asp/Asn_hydroxyl_site"/>
</dbReference>
<feature type="compositionally biased region" description="Polar residues" evidence="24">
    <location>
        <begin position="248"/>
        <end position="260"/>
    </location>
</feature>
<dbReference type="InterPro" id="IPR013032">
    <property type="entry name" value="EGF-like_CS"/>
</dbReference>
<evidence type="ECO:0000256" key="2">
    <source>
        <dbReference type="ARBA" id="ARBA00004593"/>
    </source>
</evidence>
<proteinExistence type="predicted"/>
<dbReference type="SUPFAM" id="SSF57196">
    <property type="entry name" value="EGF/Laminin"/>
    <property type="match status" value="1"/>
</dbReference>
<dbReference type="PROSITE" id="PS50041">
    <property type="entry name" value="C_TYPE_LECTIN_2"/>
    <property type="match status" value="1"/>
</dbReference>
<evidence type="ECO:0000256" key="12">
    <source>
        <dbReference type="ARBA" id="ARBA00023180"/>
    </source>
</evidence>
<gene>
    <name evidence="29" type="ORF">FSCOSCO3_A012381</name>
</gene>
<feature type="disulfide bond" evidence="23">
    <location>
        <begin position="51"/>
        <end position="72"/>
    </location>
</feature>
<reference evidence="29 30" key="1">
    <citation type="submission" date="2024-01" db="EMBL/GenBank/DDBJ databases">
        <authorList>
            <person name="Alioto T."/>
            <person name="Alioto T."/>
            <person name="Gomez Garrido J."/>
        </authorList>
    </citation>
    <scope>NUCLEOTIDE SEQUENCE [LARGE SCALE GENOMIC DNA]</scope>
</reference>
<evidence type="ECO:0000256" key="18">
    <source>
        <dbReference type="ARBA" id="ARBA00044230"/>
    </source>
</evidence>
<dbReference type="GO" id="GO:0005509">
    <property type="term" value="F:calcium ion binding"/>
    <property type="evidence" value="ECO:0007669"/>
    <property type="project" value="InterPro"/>
</dbReference>
<dbReference type="GO" id="GO:0010001">
    <property type="term" value="P:glial cell differentiation"/>
    <property type="evidence" value="ECO:0007669"/>
    <property type="project" value="TreeGrafter"/>
</dbReference>
<feature type="compositionally biased region" description="Basic residues" evidence="24">
    <location>
        <begin position="1236"/>
        <end position="1246"/>
    </location>
</feature>
<dbReference type="FunFam" id="2.10.25.10:FF:000472">
    <property type="entry name" value="Uncharacterized protein, isoform A"/>
    <property type="match status" value="1"/>
</dbReference>
<dbReference type="PROSITE" id="PS01186">
    <property type="entry name" value="EGF_2"/>
    <property type="match status" value="1"/>
</dbReference>
<feature type="compositionally biased region" description="Low complexity" evidence="24">
    <location>
        <begin position="593"/>
        <end position="628"/>
    </location>
</feature>
<comment type="subcellular location">
    <subcellularLocation>
        <location evidence="1">Cell projection</location>
        <location evidence="1">Cilium</location>
        <location evidence="1">Photoreceptor outer segment</location>
    </subcellularLocation>
    <subcellularLocation>
        <location evidence="2">Secreted</location>
        <location evidence="2">Extracellular space</location>
        <location evidence="2">Extracellular matrix</location>
        <location evidence="2">Interphotoreceptor matrix</location>
    </subcellularLocation>
</comment>
<evidence type="ECO:0000256" key="16">
    <source>
        <dbReference type="ARBA" id="ARBA00043896"/>
    </source>
</evidence>
<dbReference type="SMART" id="SM00034">
    <property type="entry name" value="CLECT"/>
    <property type="match status" value="1"/>
</dbReference>
<dbReference type="PROSITE" id="PS00615">
    <property type="entry name" value="C_TYPE_LECTIN_1"/>
    <property type="match status" value="1"/>
</dbReference>
<dbReference type="FunFam" id="2.10.70.10:FF:000003">
    <property type="entry name" value="Versican core protein"/>
    <property type="match status" value="1"/>
</dbReference>
<evidence type="ECO:0000256" key="1">
    <source>
        <dbReference type="ARBA" id="ARBA00004504"/>
    </source>
</evidence>
<dbReference type="GO" id="GO:0007155">
    <property type="term" value="P:cell adhesion"/>
    <property type="evidence" value="ECO:0007669"/>
    <property type="project" value="InterPro"/>
</dbReference>
<dbReference type="GO" id="GO:0001501">
    <property type="term" value="P:skeletal system development"/>
    <property type="evidence" value="ECO:0007669"/>
    <property type="project" value="TreeGrafter"/>
</dbReference>
<dbReference type="GO" id="GO:0005540">
    <property type="term" value="F:hyaluronic acid binding"/>
    <property type="evidence" value="ECO:0007669"/>
    <property type="project" value="UniProtKB-KW"/>
</dbReference>
<dbReference type="PROSITE" id="PS01187">
    <property type="entry name" value="EGF_CA"/>
    <property type="match status" value="1"/>
</dbReference>
<evidence type="ECO:0000256" key="6">
    <source>
        <dbReference type="ARBA" id="ARBA00022729"/>
    </source>
</evidence>
<evidence type="ECO:0000259" key="28">
    <source>
        <dbReference type="PROSITE" id="PS50963"/>
    </source>
</evidence>
<dbReference type="InterPro" id="IPR018378">
    <property type="entry name" value="C-type_lectin_CS"/>
</dbReference>
<dbReference type="PROSITE" id="PS50963">
    <property type="entry name" value="LINK_2"/>
    <property type="match status" value="2"/>
</dbReference>
<keyword evidence="10" id="KW-0654">Proteoglycan</keyword>
<organism evidence="29 30">
    <name type="scientific">Scomber scombrus</name>
    <name type="common">Atlantic mackerel</name>
    <name type="synonym">Scomber vernalis</name>
    <dbReference type="NCBI Taxonomy" id="13677"/>
    <lineage>
        <taxon>Eukaryota</taxon>
        <taxon>Metazoa</taxon>
        <taxon>Chordata</taxon>
        <taxon>Craniata</taxon>
        <taxon>Vertebrata</taxon>
        <taxon>Euteleostomi</taxon>
        <taxon>Actinopterygii</taxon>
        <taxon>Neopterygii</taxon>
        <taxon>Teleostei</taxon>
        <taxon>Neoteleostei</taxon>
        <taxon>Acanthomorphata</taxon>
        <taxon>Pelagiaria</taxon>
        <taxon>Scombriformes</taxon>
        <taxon>Scombridae</taxon>
        <taxon>Scomber</taxon>
    </lineage>
</organism>
<dbReference type="Pfam" id="PF00084">
    <property type="entry name" value="Sushi"/>
    <property type="match status" value="1"/>
</dbReference>
<feature type="domain" description="EGF-like" evidence="25">
    <location>
        <begin position="947"/>
        <end position="983"/>
    </location>
</feature>
<dbReference type="InterPro" id="IPR035976">
    <property type="entry name" value="Sushi/SCR/CCP_sf"/>
</dbReference>
<feature type="compositionally biased region" description="Polar residues" evidence="24">
    <location>
        <begin position="332"/>
        <end position="350"/>
    </location>
</feature>
<feature type="disulfide bond" evidence="21">
    <location>
        <begin position="973"/>
        <end position="982"/>
    </location>
</feature>
<dbReference type="GO" id="GO:0030246">
    <property type="term" value="F:carbohydrate binding"/>
    <property type="evidence" value="ECO:0007669"/>
    <property type="project" value="UniProtKB-KW"/>
</dbReference>
<dbReference type="GO" id="GO:1901222">
    <property type="term" value="P:regulation of non-canonical NF-kappaB signal transduction"/>
    <property type="evidence" value="ECO:0007669"/>
    <property type="project" value="UniProtKB-ARBA"/>
</dbReference>
<evidence type="ECO:0000259" key="27">
    <source>
        <dbReference type="PROSITE" id="PS50923"/>
    </source>
</evidence>
<evidence type="ECO:0000256" key="24">
    <source>
        <dbReference type="SAM" id="MobiDB-lite"/>
    </source>
</evidence>
<evidence type="ECO:0000256" key="8">
    <source>
        <dbReference type="ARBA" id="ARBA00022737"/>
    </source>
</evidence>
<dbReference type="PANTHER" id="PTHR22804:SF6">
    <property type="entry name" value="VERSICAN CORE PROTEIN"/>
    <property type="match status" value="1"/>
</dbReference>
<feature type="disulfide bond" evidence="21">
    <location>
        <begin position="1011"/>
        <end position="1020"/>
    </location>
</feature>
<dbReference type="GO" id="GO:0072534">
    <property type="term" value="C:perineuronal net"/>
    <property type="evidence" value="ECO:0007669"/>
    <property type="project" value="TreeGrafter"/>
</dbReference>
<evidence type="ECO:0000313" key="30">
    <source>
        <dbReference type="Proteomes" id="UP001314229"/>
    </source>
</evidence>
<dbReference type="GO" id="GO:0002052">
    <property type="term" value="P:positive regulation of neuroblast proliferation"/>
    <property type="evidence" value="ECO:0007669"/>
    <property type="project" value="TreeGrafter"/>
</dbReference>
<comment type="caution">
    <text evidence="21">Lacks conserved residue(s) required for the propagation of feature annotation.</text>
</comment>
<feature type="region of interest" description="Disordered" evidence="24">
    <location>
        <begin position="1219"/>
        <end position="1261"/>
    </location>
</feature>
<dbReference type="GO" id="GO:0045202">
    <property type="term" value="C:synapse"/>
    <property type="evidence" value="ECO:0007669"/>
    <property type="project" value="TreeGrafter"/>
</dbReference>
<feature type="compositionally biased region" description="Polar residues" evidence="24">
    <location>
        <begin position="357"/>
        <end position="366"/>
    </location>
</feature>
<feature type="disulfide bond" evidence="23">
    <location>
        <begin position="149"/>
        <end position="170"/>
    </location>
</feature>
<evidence type="ECO:0000256" key="17">
    <source>
        <dbReference type="ARBA" id="ARBA00044099"/>
    </source>
</evidence>
<evidence type="ECO:0000256" key="15">
    <source>
        <dbReference type="ARBA" id="ARBA00023319"/>
    </source>
</evidence>
<dbReference type="PRINTS" id="PR01265">
    <property type="entry name" value="LINKMODULE"/>
</dbReference>
<comment type="function">
    <text evidence="16">May play a role in intercellular signaling and in connecting cells with the extracellular matrix. May take part in the regulation of cell motility, growth and differentiation. Binds hyaluronic acid.</text>
</comment>
<dbReference type="PROSITE" id="PS50026">
    <property type="entry name" value="EGF_3"/>
    <property type="match status" value="2"/>
</dbReference>
<dbReference type="InterPro" id="IPR050691">
    <property type="entry name" value="Hyaluronan_bind_Proteoglycan"/>
</dbReference>
<evidence type="ECO:0000256" key="9">
    <source>
        <dbReference type="ARBA" id="ARBA00022837"/>
    </source>
</evidence>
<evidence type="ECO:0000256" key="4">
    <source>
        <dbReference type="ARBA" id="ARBA00022530"/>
    </source>
</evidence>
<dbReference type="CDD" id="cd03588">
    <property type="entry name" value="CLECT_CSPGs"/>
    <property type="match status" value="1"/>
</dbReference>
<feature type="region of interest" description="Disordered" evidence="24">
    <location>
        <begin position="205"/>
        <end position="261"/>
    </location>
</feature>
<keyword evidence="22" id="KW-0768">Sushi</keyword>
<dbReference type="FunFam" id="3.10.100.10:FF:000011">
    <property type="entry name" value="Aggrecan core protein"/>
    <property type="match status" value="1"/>
</dbReference>
<dbReference type="SMART" id="SM00179">
    <property type="entry name" value="EGF_CA"/>
    <property type="match status" value="2"/>
</dbReference>
<dbReference type="SMART" id="SM00181">
    <property type="entry name" value="EGF"/>
    <property type="match status" value="2"/>
</dbReference>
<keyword evidence="12" id="KW-0325">Glycoprotein</keyword>
<dbReference type="GO" id="GO:0060218">
    <property type="term" value="P:hematopoietic stem cell differentiation"/>
    <property type="evidence" value="ECO:0007669"/>
    <property type="project" value="UniProtKB-ARBA"/>
</dbReference>
<evidence type="ECO:0000256" key="14">
    <source>
        <dbReference type="ARBA" id="ARBA00023290"/>
    </source>
</evidence>
<keyword evidence="13" id="KW-0966">Cell projection</keyword>